<keyword evidence="4" id="KW-1185">Reference proteome</keyword>
<dbReference type="SUPFAM" id="SSF56601">
    <property type="entry name" value="beta-lactamase/transpeptidase-like"/>
    <property type="match status" value="1"/>
</dbReference>
<evidence type="ECO:0000313" key="4">
    <source>
        <dbReference type="Proteomes" id="UP001209229"/>
    </source>
</evidence>
<dbReference type="Gene3D" id="3.40.50.1700">
    <property type="entry name" value="Glycoside hydrolase family 3 C-terminal domain"/>
    <property type="match status" value="1"/>
</dbReference>
<accession>A0AAE3M610</accession>
<proteinExistence type="predicted"/>
<dbReference type="GO" id="GO:0005975">
    <property type="term" value="P:carbohydrate metabolic process"/>
    <property type="evidence" value="ECO:0007669"/>
    <property type="project" value="InterPro"/>
</dbReference>
<dbReference type="EMBL" id="JAPDPJ010000032">
    <property type="protein sequence ID" value="MCW3787596.1"/>
    <property type="molecule type" value="Genomic_DNA"/>
</dbReference>
<keyword evidence="1 3" id="KW-0378">Hydrolase</keyword>
<dbReference type="InterPro" id="IPR036881">
    <property type="entry name" value="Glyco_hydro_3_C_sf"/>
</dbReference>
<name>A0AAE3M610_9BACT</name>
<dbReference type="InterPro" id="IPR001466">
    <property type="entry name" value="Beta-lactam-related"/>
</dbReference>
<reference evidence="3" key="1">
    <citation type="submission" date="2022-10" db="EMBL/GenBank/DDBJ databases">
        <authorList>
            <person name="Yu W.X."/>
        </authorList>
    </citation>
    <scope>NUCLEOTIDE SEQUENCE</scope>
    <source>
        <strain evidence="3">AAT</strain>
    </source>
</reference>
<gene>
    <name evidence="3" type="ORF">OM075_14065</name>
</gene>
<dbReference type="PANTHER" id="PTHR43283">
    <property type="entry name" value="BETA-LACTAMASE-RELATED"/>
    <property type="match status" value="1"/>
</dbReference>
<protein>
    <submittedName>
        <fullName evidence="3">Serine hydrolase</fullName>
    </submittedName>
</protein>
<dbReference type="InterPro" id="IPR050789">
    <property type="entry name" value="Diverse_Enzym_Activities"/>
</dbReference>
<dbReference type="AlphaFoldDB" id="A0AAE3M610"/>
<dbReference type="RefSeq" id="WP_301191162.1">
    <property type="nucleotide sequence ID" value="NZ_JAPDPJ010000032.1"/>
</dbReference>
<dbReference type="InterPro" id="IPR012338">
    <property type="entry name" value="Beta-lactam/transpept-like"/>
</dbReference>
<dbReference type="PANTHER" id="PTHR43283:SF11">
    <property type="entry name" value="BETA-LACTAMASE-RELATED DOMAIN-CONTAINING PROTEIN"/>
    <property type="match status" value="1"/>
</dbReference>
<dbReference type="GO" id="GO:0004553">
    <property type="term" value="F:hydrolase activity, hydrolyzing O-glycosyl compounds"/>
    <property type="evidence" value="ECO:0007669"/>
    <property type="project" value="InterPro"/>
</dbReference>
<dbReference type="Proteomes" id="UP001209229">
    <property type="component" value="Unassembled WGS sequence"/>
</dbReference>
<feature type="domain" description="Beta-lactamase-related" evidence="2">
    <location>
        <begin position="488"/>
        <end position="602"/>
    </location>
</feature>
<evidence type="ECO:0000313" key="3">
    <source>
        <dbReference type="EMBL" id="MCW3787596.1"/>
    </source>
</evidence>
<comment type="caution">
    <text evidence="3">The sequence shown here is derived from an EMBL/GenBank/DDBJ whole genome shotgun (WGS) entry which is preliminary data.</text>
</comment>
<feature type="domain" description="Beta-lactamase-related" evidence="2">
    <location>
        <begin position="682"/>
        <end position="876"/>
    </location>
</feature>
<dbReference type="Gene3D" id="3.40.710.10">
    <property type="entry name" value="DD-peptidase/beta-lactamase superfamily"/>
    <property type="match status" value="1"/>
</dbReference>
<evidence type="ECO:0000256" key="1">
    <source>
        <dbReference type="ARBA" id="ARBA00022801"/>
    </source>
</evidence>
<sequence length="908" mass="104139">MTKYILILISTFTFIFHLNALNKYPVNYNKIDSVYSTMSLDDKINAIIISSNNIWTANINSPATNFDHSCGLVNIDQLYDICGVENPMLSDVMIRSAYLAGNNEESVNLLTDVLNKKKENGFFFSMKSPYSLLFHLDDQSSNDFFLEPYGRIAIPYKIDDVKNDYYIANTYKLPKQVLVSHEIKFNVLKNYAAVSEYDYFSSLHWHDLQRILDQYEEPPLEFILSLGGIIYTDDYSEDYKKLKRIFGKKMLPESILEKSCKKMLLYQELCGKHLYDANKRSLEEDMDLFVNNIRRKGCVLLENKDIIPFDNVSDEKYASIHIGVDGKSSFQKMISKYTKCDHFSTENIPDEDGLLNIRRETEGYDKIIVGVNGDWFTEEETNKLYSFLHQISEKAELILVHFGSGNRLAALPKGHPFKAILLSFEAGKQSQEIAAQILFGGIPAQGMLAKNINSHFDFGTGFLTNKIRLGYRAAYEKAYSDTLRIIDQIVYKAIRERATPGCQVLVAKDGDIIYNKAFGYHTYDKKQHVSVGDMYDIASVTKIVSSVPSVMKMYDEGKLKLEDSLSYFLPRLIGTNKQGIKIQDMLIHQAGLEAWIPFYLRAVDKDRLKGDIYSKRYSSQYNIKLDTWVYMNRSVRYRSDIFRHSGGGKFNVKVADKLYMNNEYLDSIKMGIDTSKVDENPGYRYSDLGYYYIKEIVEKTYKESLDQYVGETFYQPLGAFKTLYKPLSKYDKNDIVPTENDKAWRRELVHGYVHDPGAAMLGCVGGHAGVFSSAEDLAKILQMYLNKGTYGGIQYIKPETIERFTSTVREDNRRGIGFDKPVQDKTLSGPSCNEASDSSFGHSGFTGTLVWVDPEYNLVYVFLSNRIHPNQYNKRLITTDVRTNIQSAIYHSLPEYWEKVNEDKKKGE</sequence>
<organism evidence="3 4">
    <name type="scientific">Plebeiibacterium sediminum</name>
    <dbReference type="NCBI Taxonomy" id="2992112"/>
    <lineage>
        <taxon>Bacteria</taxon>
        <taxon>Pseudomonadati</taxon>
        <taxon>Bacteroidota</taxon>
        <taxon>Bacteroidia</taxon>
        <taxon>Marinilabiliales</taxon>
        <taxon>Marinilabiliaceae</taxon>
        <taxon>Plebeiibacterium</taxon>
    </lineage>
</organism>
<dbReference type="Pfam" id="PF00144">
    <property type="entry name" value="Beta-lactamase"/>
    <property type="match status" value="2"/>
</dbReference>
<evidence type="ECO:0000259" key="2">
    <source>
        <dbReference type="Pfam" id="PF00144"/>
    </source>
</evidence>